<feature type="compositionally biased region" description="Polar residues" evidence="1">
    <location>
        <begin position="72"/>
        <end position="81"/>
    </location>
</feature>
<feature type="compositionally biased region" description="Polar residues" evidence="1">
    <location>
        <begin position="271"/>
        <end position="280"/>
    </location>
</feature>
<feature type="compositionally biased region" description="Basic and acidic residues" evidence="1">
    <location>
        <begin position="1"/>
        <end position="24"/>
    </location>
</feature>
<feature type="compositionally biased region" description="Low complexity" evidence="1">
    <location>
        <begin position="229"/>
        <end position="250"/>
    </location>
</feature>
<feature type="region of interest" description="Disordered" evidence="1">
    <location>
        <begin position="384"/>
        <end position="409"/>
    </location>
</feature>
<proteinExistence type="predicted"/>
<comment type="caution">
    <text evidence="2">The sequence shown here is derived from an EMBL/GenBank/DDBJ whole genome shotgun (WGS) entry which is preliminary data.</text>
</comment>
<feature type="compositionally biased region" description="Polar residues" evidence="1">
    <location>
        <begin position="55"/>
        <end position="64"/>
    </location>
</feature>
<evidence type="ECO:0000256" key="1">
    <source>
        <dbReference type="SAM" id="MobiDB-lite"/>
    </source>
</evidence>
<feature type="compositionally biased region" description="Low complexity" evidence="1">
    <location>
        <begin position="466"/>
        <end position="478"/>
    </location>
</feature>
<feature type="compositionally biased region" description="Polar residues" evidence="1">
    <location>
        <begin position="436"/>
        <end position="446"/>
    </location>
</feature>
<accession>A0A4S9LYU0</accession>
<evidence type="ECO:0000313" key="3">
    <source>
        <dbReference type="Proteomes" id="UP000306584"/>
    </source>
</evidence>
<feature type="compositionally biased region" description="Low complexity" evidence="1">
    <location>
        <begin position="305"/>
        <end position="315"/>
    </location>
</feature>
<feature type="region of interest" description="Disordered" evidence="1">
    <location>
        <begin position="460"/>
        <end position="494"/>
    </location>
</feature>
<feature type="region of interest" description="Disordered" evidence="1">
    <location>
        <begin position="1"/>
        <end position="341"/>
    </location>
</feature>
<feature type="compositionally biased region" description="Pro residues" evidence="1">
    <location>
        <begin position="201"/>
        <end position="218"/>
    </location>
</feature>
<sequence>MGFLERSRSLRRKETPFMRKKQDDTPTTQAKDLDTERDVQRAIKSAHSHKDSTWKGLQTASTDLSRPRTASKAPTQDINSQLPPPPSARNFPDPRTFKLPNGPSRRMSMTPSPRTTTPGLTIHANHSTPGIGFESPRNPKRSMTTPINALPTLNKREDKAAEPSATSKTEAASAAPRKEPHLRKSKSGTWRSFFSRKQSKPPIPDFNPADIAPPPALPKAPSKDKDSAKSSIHSKMSSKDPVPVVPVVPSKDGKKLHRNSISVDKTRDMQKASTRAQFTKSLGDPSALPRLKLENLSALEPPPSRSFARSPSAESTMSQYFDAASHTSGPSMPATPLEGPTQRRLNVNIPAVEMERYSVMFEKLLKPQASLMERRQTIVKQLNLPNQPSGGLAPESPALQRRATSPNLSCRTPVTAEMIGGGSQVATPVPIYRASNTPRLLRSQTAPPGALTPSRLGYEQQTKAPSTTNNSSACSTNSHMWSDASQPQTPASDAESFVSFDINDDGEDSGDDDEHDETEGYIHDAVAMQATPLFRDPHWRNDTPTMAAPPIPPKALGRRSPPAFELEQQAATIDRPHPPRTSSLDDTAAKRKTRTGPQIGIARQISVVRRPQPGGLTVPSPAKVKSPAMIDPSAPMPVFSKQPLRPKLVDVRNRKSTLVVLDEA</sequence>
<organism evidence="2 3">
    <name type="scientific">Aureobasidium pullulans</name>
    <name type="common">Black yeast</name>
    <name type="synonym">Pullularia pullulans</name>
    <dbReference type="NCBI Taxonomy" id="5580"/>
    <lineage>
        <taxon>Eukaryota</taxon>
        <taxon>Fungi</taxon>
        <taxon>Dikarya</taxon>
        <taxon>Ascomycota</taxon>
        <taxon>Pezizomycotina</taxon>
        <taxon>Dothideomycetes</taxon>
        <taxon>Dothideomycetidae</taxon>
        <taxon>Dothideales</taxon>
        <taxon>Saccotheciaceae</taxon>
        <taxon>Aureobasidium</taxon>
    </lineage>
</organism>
<name>A0A4S9LYU0_AURPU</name>
<feature type="compositionally biased region" description="Polar residues" evidence="1">
    <location>
        <begin position="187"/>
        <end position="196"/>
    </location>
</feature>
<feature type="compositionally biased region" description="Low complexity" evidence="1">
    <location>
        <begin position="103"/>
        <end position="118"/>
    </location>
</feature>
<dbReference type="Proteomes" id="UP000306584">
    <property type="component" value="Unassembled WGS sequence"/>
</dbReference>
<dbReference type="AlphaFoldDB" id="A0A4S9LYU0"/>
<evidence type="ECO:0000313" key="2">
    <source>
        <dbReference type="EMBL" id="THY35050.1"/>
    </source>
</evidence>
<feature type="region of interest" description="Disordered" evidence="1">
    <location>
        <begin position="436"/>
        <end position="455"/>
    </location>
</feature>
<dbReference type="EMBL" id="QZBD01000031">
    <property type="protein sequence ID" value="THY35050.1"/>
    <property type="molecule type" value="Genomic_DNA"/>
</dbReference>
<feature type="compositionally biased region" description="Basic and acidic residues" evidence="1">
    <location>
        <begin position="31"/>
        <end position="41"/>
    </location>
</feature>
<feature type="region of interest" description="Disordered" evidence="1">
    <location>
        <begin position="539"/>
        <end position="641"/>
    </location>
</feature>
<gene>
    <name evidence="2" type="ORF">D6D01_01634</name>
</gene>
<protein>
    <submittedName>
        <fullName evidence="2">Uncharacterized protein</fullName>
    </submittedName>
</protein>
<reference evidence="2 3" key="1">
    <citation type="submission" date="2018-10" db="EMBL/GenBank/DDBJ databases">
        <title>Fifty Aureobasidium pullulans genomes reveal a recombining polyextremotolerant generalist.</title>
        <authorList>
            <person name="Gostincar C."/>
            <person name="Turk M."/>
            <person name="Zajc J."/>
            <person name="Gunde-Cimerman N."/>
        </authorList>
    </citation>
    <scope>NUCLEOTIDE SEQUENCE [LARGE SCALE GENOMIC DNA]</scope>
    <source>
        <strain evidence="2 3">EXF-6604</strain>
    </source>
</reference>
<feature type="compositionally biased region" description="Polar residues" evidence="1">
    <location>
        <begin position="479"/>
        <end position="491"/>
    </location>
</feature>
<feature type="compositionally biased region" description="Low complexity" evidence="1">
    <location>
        <begin position="162"/>
        <end position="175"/>
    </location>
</feature>